<comment type="similarity">
    <text evidence="1 2">Belongs to the glycogen phosphorylase family.</text>
</comment>
<dbReference type="PANTHER" id="PTHR11468">
    <property type="entry name" value="GLYCOGEN PHOSPHORYLASE"/>
    <property type="match status" value="1"/>
</dbReference>
<reference evidence="3 4" key="1">
    <citation type="submission" date="2023-12" db="EMBL/GenBank/DDBJ databases">
        <title>A high-quality genome assembly for Dillenia turbinata (Dilleniales).</title>
        <authorList>
            <person name="Chanderbali A."/>
        </authorList>
    </citation>
    <scope>NUCLEOTIDE SEQUENCE [LARGE SCALE GENOMIC DNA]</scope>
    <source>
        <strain evidence="3">LSX21</strain>
        <tissue evidence="3">Leaf</tissue>
    </source>
</reference>
<keyword evidence="2 3" id="KW-0808">Transferase</keyword>
<name>A0AAN8UK89_9MAGN</name>
<sequence>MGLSSSCNSSSSNGGWFGGGGGGCGRPFGVDGNEMEGWPGLDRLNRATWFGDPEPFSRDSIVAKLLIPASELSQHIRYLCLTVHIVFKYSTYASDLMYNWSNAKPDLNNLRSQVGEGNLFFFGAQAHEIAGLRKERAEGKFVPDLRFEEVKEFGRSDIFGPYNCDELMGSLEGNEAFGREDYFLVGKDFPSYIECQEKVDEAYRDQKHLGTRVVTEMDTNVDHEYCRLKQVQQ</sequence>
<protein>
    <recommendedName>
        <fullName evidence="2">Alpha-1,4 glucan phosphorylase</fullName>
        <ecNumber evidence="2">2.4.1.1</ecNumber>
    </recommendedName>
</protein>
<dbReference type="InterPro" id="IPR000811">
    <property type="entry name" value="Glyco_trans_35"/>
</dbReference>
<comment type="cofactor">
    <cofactor evidence="2">
        <name>pyridoxal 5'-phosphate</name>
        <dbReference type="ChEBI" id="CHEBI:597326"/>
    </cofactor>
</comment>
<dbReference type="GO" id="GO:0008184">
    <property type="term" value="F:glycogen phosphorylase activity"/>
    <property type="evidence" value="ECO:0007669"/>
    <property type="project" value="InterPro"/>
</dbReference>
<evidence type="ECO:0000256" key="2">
    <source>
        <dbReference type="RuleBase" id="RU000587"/>
    </source>
</evidence>
<accession>A0AAN8UK89</accession>
<dbReference type="SUPFAM" id="SSF53756">
    <property type="entry name" value="UDP-Glycosyltransferase/glycogen phosphorylase"/>
    <property type="match status" value="1"/>
</dbReference>
<evidence type="ECO:0000313" key="4">
    <source>
        <dbReference type="Proteomes" id="UP001370490"/>
    </source>
</evidence>
<dbReference type="EC" id="2.4.1.1" evidence="2"/>
<gene>
    <name evidence="3" type="ORF">RJ641_022927</name>
</gene>
<evidence type="ECO:0000313" key="3">
    <source>
        <dbReference type="EMBL" id="KAK6913326.1"/>
    </source>
</evidence>
<dbReference type="Pfam" id="PF00343">
    <property type="entry name" value="Phosphorylase"/>
    <property type="match status" value="1"/>
</dbReference>
<dbReference type="GO" id="GO:0005737">
    <property type="term" value="C:cytoplasm"/>
    <property type="evidence" value="ECO:0007669"/>
    <property type="project" value="TreeGrafter"/>
</dbReference>
<comment type="caution">
    <text evidence="3">The sequence shown here is derived from an EMBL/GenBank/DDBJ whole genome shotgun (WGS) entry which is preliminary data.</text>
</comment>
<evidence type="ECO:0000256" key="1">
    <source>
        <dbReference type="ARBA" id="ARBA00006047"/>
    </source>
</evidence>
<comment type="function">
    <text evidence="2">Allosteric enzyme that catalyzes the rate-limiting step in glycogen catabolism, the phosphorolytic cleavage of glycogen to produce glucose-1-phosphate, and plays a central role in maintaining cellular and organismal glucose homeostasis.</text>
</comment>
<dbReference type="AlphaFoldDB" id="A0AAN8UK89"/>
<dbReference type="GO" id="GO:0005980">
    <property type="term" value="P:glycogen catabolic process"/>
    <property type="evidence" value="ECO:0007669"/>
    <property type="project" value="TreeGrafter"/>
</dbReference>
<dbReference type="Gene3D" id="3.40.50.2000">
    <property type="entry name" value="Glycogen Phosphorylase B"/>
    <property type="match status" value="1"/>
</dbReference>
<proteinExistence type="inferred from homology"/>
<keyword evidence="4" id="KW-1185">Reference proteome</keyword>
<keyword evidence="2" id="KW-0663">Pyridoxal phosphate</keyword>
<keyword evidence="2" id="KW-0119">Carbohydrate metabolism</keyword>
<comment type="catalytic activity">
    <reaction evidence="2">
        <text>[(1-&gt;4)-alpha-D-glucosyl](n) + phosphate = [(1-&gt;4)-alpha-D-glucosyl](n-1) + alpha-D-glucose 1-phosphate</text>
        <dbReference type="Rhea" id="RHEA:41732"/>
        <dbReference type="Rhea" id="RHEA-COMP:9584"/>
        <dbReference type="Rhea" id="RHEA-COMP:9586"/>
        <dbReference type="ChEBI" id="CHEBI:15444"/>
        <dbReference type="ChEBI" id="CHEBI:43474"/>
        <dbReference type="ChEBI" id="CHEBI:58601"/>
        <dbReference type="EC" id="2.4.1.1"/>
    </reaction>
</comment>
<organism evidence="3 4">
    <name type="scientific">Dillenia turbinata</name>
    <dbReference type="NCBI Taxonomy" id="194707"/>
    <lineage>
        <taxon>Eukaryota</taxon>
        <taxon>Viridiplantae</taxon>
        <taxon>Streptophyta</taxon>
        <taxon>Embryophyta</taxon>
        <taxon>Tracheophyta</taxon>
        <taxon>Spermatophyta</taxon>
        <taxon>Magnoliopsida</taxon>
        <taxon>eudicotyledons</taxon>
        <taxon>Gunneridae</taxon>
        <taxon>Pentapetalae</taxon>
        <taxon>Dilleniales</taxon>
        <taxon>Dilleniaceae</taxon>
        <taxon>Dillenia</taxon>
    </lineage>
</organism>
<dbReference type="GO" id="GO:0030170">
    <property type="term" value="F:pyridoxal phosphate binding"/>
    <property type="evidence" value="ECO:0007669"/>
    <property type="project" value="TreeGrafter"/>
</dbReference>
<dbReference type="EMBL" id="JBAMMX010000027">
    <property type="protein sequence ID" value="KAK6913326.1"/>
    <property type="molecule type" value="Genomic_DNA"/>
</dbReference>
<dbReference type="PANTHER" id="PTHR11468:SF28">
    <property type="entry name" value="ALPHA-GLUCAN PHOSPHORYLASE 1"/>
    <property type="match status" value="1"/>
</dbReference>
<keyword evidence="2" id="KW-0328">Glycosyltransferase</keyword>
<dbReference type="Proteomes" id="UP001370490">
    <property type="component" value="Unassembled WGS sequence"/>
</dbReference>